<organism evidence="1 2">
    <name type="scientific">Sulfitobacter mediterraneus</name>
    <dbReference type="NCBI Taxonomy" id="83219"/>
    <lineage>
        <taxon>Bacteria</taxon>
        <taxon>Pseudomonadati</taxon>
        <taxon>Pseudomonadota</taxon>
        <taxon>Alphaproteobacteria</taxon>
        <taxon>Rhodobacterales</taxon>
        <taxon>Roseobacteraceae</taxon>
        <taxon>Sulfitobacter</taxon>
    </lineage>
</organism>
<comment type="caution">
    <text evidence="1">The sequence shown here is derived from an EMBL/GenBank/DDBJ whole genome shotgun (WGS) entry which is preliminary data.</text>
</comment>
<proteinExistence type="predicted"/>
<dbReference type="InterPro" id="IPR008972">
    <property type="entry name" value="Cupredoxin"/>
</dbReference>
<dbReference type="AlphaFoldDB" id="A0A2T6CFZ2"/>
<evidence type="ECO:0008006" key="3">
    <source>
        <dbReference type="Google" id="ProtNLM"/>
    </source>
</evidence>
<gene>
    <name evidence="1" type="ORF">C8N31_104308</name>
</gene>
<evidence type="ECO:0000313" key="1">
    <source>
        <dbReference type="EMBL" id="PTX74427.1"/>
    </source>
</evidence>
<dbReference type="EMBL" id="QBKU01000004">
    <property type="protein sequence ID" value="PTX74427.1"/>
    <property type="molecule type" value="Genomic_DNA"/>
</dbReference>
<dbReference type="SUPFAM" id="SSF49503">
    <property type="entry name" value="Cupredoxins"/>
    <property type="match status" value="1"/>
</dbReference>
<sequence length="116" mass="12271">MLNSFRMSTFAFAAAAVCIASPAVSEEHTVLIEDGGYFPTITYALQGDTIVFINDSDASQTVSGPDESWTSGAIPVDGSFELALMEDTPLIFNGGVDLEGVDIEGEISYEPAPLDE</sequence>
<accession>A0A2T6CFZ2</accession>
<name>A0A2T6CFZ2_9RHOB</name>
<dbReference type="OrthoDB" id="7725826at2"/>
<dbReference type="Proteomes" id="UP000244092">
    <property type="component" value="Unassembled WGS sequence"/>
</dbReference>
<reference evidence="1 2" key="1">
    <citation type="submission" date="2018-04" db="EMBL/GenBank/DDBJ databases">
        <title>Genomic Encyclopedia of Archaeal and Bacterial Type Strains, Phase II (KMG-II): from individual species to whole genera.</title>
        <authorList>
            <person name="Goeker M."/>
        </authorList>
    </citation>
    <scope>NUCLEOTIDE SEQUENCE [LARGE SCALE GENOMIC DNA]</scope>
    <source>
        <strain evidence="1 2">DSM 12244</strain>
    </source>
</reference>
<protein>
    <recommendedName>
        <fullName evidence="3">Plastocyanin</fullName>
    </recommendedName>
</protein>
<evidence type="ECO:0000313" key="2">
    <source>
        <dbReference type="Proteomes" id="UP000244092"/>
    </source>
</evidence>